<evidence type="ECO:0000313" key="7">
    <source>
        <dbReference type="EMBL" id="PLR36537.1"/>
    </source>
</evidence>
<feature type="domain" description="GGDEF" evidence="6">
    <location>
        <begin position="358"/>
        <end position="494"/>
    </location>
</feature>
<dbReference type="Pfam" id="PF22588">
    <property type="entry name" value="dCache_1_like"/>
    <property type="match status" value="1"/>
</dbReference>
<dbReference type="CDD" id="cd12915">
    <property type="entry name" value="PDC2_DGC_like"/>
    <property type="match status" value="1"/>
</dbReference>
<dbReference type="Gene3D" id="3.30.450.20">
    <property type="entry name" value="PAS domain"/>
    <property type="match status" value="2"/>
</dbReference>
<dbReference type="SUPFAM" id="SSF55073">
    <property type="entry name" value="Nucleotide cyclase"/>
    <property type="match status" value="1"/>
</dbReference>
<comment type="pathway">
    <text evidence="2">Purine metabolism; 3',5'-cyclic di-GMP biosynthesis.</text>
</comment>
<evidence type="ECO:0000256" key="4">
    <source>
        <dbReference type="ARBA" id="ARBA00034247"/>
    </source>
</evidence>
<feature type="transmembrane region" description="Helical" evidence="5">
    <location>
        <begin position="276"/>
        <end position="297"/>
    </location>
</feature>
<comment type="catalytic activity">
    <reaction evidence="4">
        <text>2 GTP = 3',3'-c-di-GMP + 2 diphosphate</text>
        <dbReference type="Rhea" id="RHEA:24898"/>
        <dbReference type="ChEBI" id="CHEBI:33019"/>
        <dbReference type="ChEBI" id="CHEBI:37565"/>
        <dbReference type="ChEBI" id="CHEBI:58805"/>
        <dbReference type="EC" id="2.7.7.65"/>
    </reaction>
</comment>
<evidence type="ECO:0000256" key="5">
    <source>
        <dbReference type="SAM" id="Phobius"/>
    </source>
</evidence>
<dbReference type="GO" id="GO:1902201">
    <property type="term" value="P:negative regulation of bacterial-type flagellum-dependent cell motility"/>
    <property type="evidence" value="ECO:0007669"/>
    <property type="project" value="TreeGrafter"/>
</dbReference>
<dbReference type="GO" id="GO:0052621">
    <property type="term" value="F:diguanylate cyclase activity"/>
    <property type="evidence" value="ECO:0007669"/>
    <property type="project" value="UniProtKB-EC"/>
</dbReference>
<proteinExistence type="predicted"/>
<dbReference type="GO" id="GO:0043709">
    <property type="term" value="P:cell adhesion involved in single-species biofilm formation"/>
    <property type="evidence" value="ECO:0007669"/>
    <property type="project" value="TreeGrafter"/>
</dbReference>
<keyword evidence="5" id="KW-0812">Transmembrane</keyword>
<keyword evidence="8" id="KW-1185">Reference proteome</keyword>
<dbReference type="PROSITE" id="PS50887">
    <property type="entry name" value="GGDEF"/>
    <property type="match status" value="1"/>
</dbReference>
<protein>
    <recommendedName>
        <fullName evidence="3">diguanylate cyclase</fullName>
        <ecNumber evidence="3">2.7.7.65</ecNumber>
    </recommendedName>
</protein>
<evidence type="ECO:0000313" key="8">
    <source>
        <dbReference type="Proteomes" id="UP000234503"/>
    </source>
</evidence>
<evidence type="ECO:0000256" key="1">
    <source>
        <dbReference type="ARBA" id="ARBA00001946"/>
    </source>
</evidence>
<dbReference type="NCBIfam" id="TIGR00254">
    <property type="entry name" value="GGDEF"/>
    <property type="match status" value="1"/>
</dbReference>
<dbReference type="CDD" id="cd01949">
    <property type="entry name" value="GGDEF"/>
    <property type="match status" value="1"/>
</dbReference>
<dbReference type="SMART" id="SM00267">
    <property type="entry name" value="GGDEF"/>
    <property type="match status" value="1"/>
</dbReference>
<sequence>MAIFLLIIAVAVIFVVGWSMWQSWQHTLQDTEKQARNQSVSLSRQAEDTFLQVQITLEDIVRHSDDIFDHPARYLGPQGLLGIQKSRLPQLHGLFVYDAQGNWLATSGRQMYPMANNADREYFIWHRTHNDARVHVGHVIRSRSTNDLIIPVSLRLNDDRGNFRGVVLGTIRVDFFRQFYGYYEMSPKDILGLTHLDATVMYVRPFPDTIINKSMSATPLYRSLLKASPQGGGTWRSPIDGIMRIFGYAQLESYPLVVAVGIDRDMLKSQWLKNNLAIICLNVLLLLTISLFGMLVLRQFRKTVEHRRELMQAQDELTRVNLTLQDLALVDGLTGLGNRRQFDIYLEQCLARSAVTGVPLSLIMCDIDFFKSYNDTFGHVAGDECLRRVADVLKYLPRRSTDVVARYGGEEFAMILPGTPGNEAEKVAERILQAIHNAALPHHASQLPDKIITLSAGISTAVAGDDVTTLKQAADAALYAAKRAGRDCIVNASTLGLRAAPQETE</sequence>
<comment type="caution">
    <text evidence="7">The sequence shown here is derived from an EMBL/GenBank/DDBJ whole genome shotgun (WGS) entry which is preliminary data.</text>
</comment>
<comment type="cofactor">
    <cofactor evidence="1">
        <name>Mg(2+)</name>
        <dbReference type="ChEBI" id="CHEBI:18420"/>
    </cofactor>
</comment>
<dbReference type="Gene3D" id="3.30.70.270">
    <property type="match status" value="1"/>
</dbReference>
<name>A0A2N5E5V7_9GAMM</name>
<dbReference type="InterPro" id="IPR029787">
    <property type="entry name" value="Nucleotide_cyclase"/>
</dbReference>
<dbReference type="Proteomes" id="UP000234503">
    <property type="component" value="Unassembled WGS sequence"/>
</dbReference>
<dbReference type="CDD" id="cd12914">
    <property type="entry name" value="PDC1_DGC_like"/>
    <property type="match status" value="1"/>
</dbReference>
<reference evidence="7 8" key="1">
    <citation type="submission" date="2017-12" db="EMBL/GenBank/DDBJ databases">
        <title>Characterization of six clinical isolates of Enterochimera gen. nov., a novel genus of the Yersiniaciae family and the three species Enterochimera arupensis sp. nov., Enterochimera coloradensis sp. nov, and Enterochimera californica sp. nov.</title>
        <authorList>
            <person name="Rossi A."/>
            <person name="Fisher M."/>
        </authorList>
    </citation>
    <scope>NUCLEOTIDE SEQUENCE [LARGE SCALE GENOMIC DNA]</scope>
    <source>
        <strain evidence="8">2016-Iso4</strain>
    </source>
</reference>
<dbReference type="InterPro" id="IPR050469">
    <property type="entry name" value="Diguanylate_Cyclase"/>
</dbReference>
<keyword evidence="5" id="KW-1133">Transmembrane helix</keyword>
<dbReference type="InterPro" id="IPR000160">
    <property type="entry name" value="GGDEF_dom"/>
</dbReference>
<dbReference type="PANTHER" id="PTHR45138:SF9">
    <property type="entry name" value="DIGUANYLATE CYCLASE DGCM-RELATED"/>
    <property type="match status" value="1"/>
</dbReference>
<dbReference type="AlphaFoldDB" id="A0A2N5E5V7"/>
<dbReference type="InterPro" id="IPR054327">
    <property type="entry name" value="His-kinase-like_sensor"/>
</dbReference>
<dbReference type="InterPro" id="IPR043128">
    <property type="entry name" value="Rev_trsase/Diguanyl_cyclase"/>
</dbReference>
<keyword evidence="5" id="KW-0472">Membrane</keyword>
<dbReference type="EC" id="2.7.7.65" evidence="3"/>
<dbReference type="PANTHER" id="PTHR45138">
    <property type="entry name" value="REGULATORY COMPONENTS OF SENSORY TRANSDUCTION SYSTEM"/>
    <property type="match status" value="1"/>
</dbReference>
<dbReference type="GO" id="GO:0005886">
    <property type="term" value="C:plasma membrane"/>
    <property type="evidence" value="ECO:0007669"/>
    <property type="project" value="TreeGrafter"/>
</dbReference>
<dbReference type="OrthoDB" id="9812260at2"/>
<dbReference type="FunFam" id="3.30.70.270:FF:000001">
    <property type="entry name" value="Diguanylate cyclase domain protein"/>
    <property type="match status" value="1"/>
</dbReference>
<evidence type="ECO:0000259" key="6">
    <source>
        <dbReference type="PROSITE" id="PS50887"/>
    </source>
</evidence>
<accession>A0A2N5E5V7</accession>
<organism evidence="7 8">
    <name type="scientific">Chimaeribacter coloradensis</name>
    <dbReference type="NCBI Taxonomy" id="2060068"/>
    <lineage>
        <taxon>Bacteria</taxon>
        <taxon>Pseudomonadati</taxon>
        <taxon>Pseudomonadota</taxon>
        <taxon>Gammaproteobacteria</taxon>
        <taxon>Enterobacterales</taxon>
        <taxon>Yersiniaceae</taxon>
        <taxon>Chimaeribacter</taxon>
    </lineage>
</organism>
<dbReference type="EMBL" id="PJZH01000006">
    <property type="protein sequence ID" value="PLR36537.1"/>
    <property type="molecule type" value="Genomic_DNA"/>
</dbReference>
<dbReference type="Pfam" id="PF00990">
    <property type="entry name" value="GGDEF"/>
    <property type="match status" value="1"/>
</dbReference>
<gene>
    <name evidence="7" type="ORF">CYR32_09130</name>
</gene>
<evidence type="ECO:0000256" key="3">
    <source>
        <dbReference type="ARBA" id="ARBA00012528"/>
    </source>
</evidence>
<evidence type="ECO:0000256" key="2">
    <source>
        <dbReference type="ARBA" id="ARBA00004665"/>
    </source>
</evidence>